<dbReference type="Pfam" id="PF05656">
    <property type="entry name" value="DUF805"/>
    <property type="match status" value="1"/>
</dbReference>
<gene>
    <name evidence="2" type="ORF">CJD50_13815</name>
</gene>
<dbReference type="AlphaFoldDB" id="A0A2A2MBL8"/>
<evidence type="ECO:0000313" key="2">
    <source>
        <dbReference type="EMBL" id="PAV96088.1"/>
    </source>
</evidence>
<feature type="transmembrane region" description="Helical" evidence="1">
    <location>
        <begin position="83"/>
        <end position="102"/>
    </location>
</feature>
<keyword evidence="1" id="KW-0472">Membrane</keyword>
<keyword evidence="1" id="KW-1133">Transmembrane helix</keyword>
<dbReference type="OrthoDB" id="9812349at2"/>
<evidence type="ECO:0000313" key="3">
    <source>
        <dbReference type="Proteomes" id="UP000218796"/>
    </source>
</evidence>
<comment type="caution">
    <text evidence="2">The sequence shown here is derived from an EMBL/GenBank/DDBJ whole genome shotgun (WGS) entry which is preliminary data.</text>
</comment>
<keyword evidence="3" id="KW-1185">Reference proteome</keyword>
<dbReference type="RefSeq" id="WP_039187950.1">
    <property type="nucleotide sequence ID" value="NZ_CAUFSP010000005.1"/>
</dbReference>
<sequence>MSWYINVLKNYATFNGRARRREYWMFSLFHTLILVLILYISMTFETDVSGFTAILFILYMLVTLIPHLAVLVRRLHDTNQSGWFYFISFVPFVGPIVLLIFLCKEGTKGDNHYGLDPKIEQLKNNFTIQ</sequence>
<dbReference type="Proteomes" id="UP000218796">
    <property type="component" value="Unassembled WGS sequence"/>
</dbReference>
<organism evidence="2 3">
    <name type="scientific">Hafnia paralvei</name>
    <dbReference type="NCBI Taxonomy" id="546367"/>
    <lineage>
        <taxon>Bacteria</taxon>
        <taxon>Pseudomonadati</taxon>
        <taxon>Pseudomonadota</taxon>
        <taxon>Gammaproteobacteria</taxon>
        <taxon>Enterobacterales</taxon>
        <taxon>Hafniaceae</taxon>
        <taxon>Hafnia</taxon>
    </lineage>
</organism>
<dbReference type="InterPro" id="IPR008523">
    <property type="entry name" value="DUF805"/>
</dbReference>
<feature type="transmembrane region" description="Helical" evidence="1">
    <location>
        <begin position="48"/>
        <end position="71"/>
    </location>
</feature>
<feature type="transmembrane region" description="Helical" evidence="1">
    <location>
        <begin position="23"/>
        <end position="42"/>
    </location>
</feature>
<protein>
    <submittedName>
        <fullName evidence="2">DUF805 domain-containing protein</fullName>
    </submittedName>
</protein>
<accession>A0A2A2MBL8</accession>
<dbReference type="PANTHER" id="PTHR34980:SF2">
    <property type="entry name" value="INNER MEMBRANE PROTEIN YHAH-RELATED"/>
    <property type="match status" value="1"/>
</dbReference>
<proteinExistence type="predicted"/>
<dbReference type="EMBL" id="NQMS01000005">
    <property type="protein sequence ID" value="PAV96088.1"/>
    <property type="molecule type" value="Genomic_DNA"/>
</dbReference>
<reference evidence="2 3" key="1">
    <citation type="submission" date="2017-08" db="EMBL/GenBank/DDBJ databases">
        <title>Draft Genome Sequence of Hafnia alvei CITHA-6 Isolated from Raw Bovine Milk.</title>
        <authorList>
            <person name="Culligan E.P."/>
            <person name="Mcsweeney A."/>
            <person name="O'Doherty C."/>
            <person name="Gleeson E."/>
            <person name="O'Riordan D."/>
            <person name="Sleator R.D."/>
        </authorList>
    </citation>
    <scope>NUCLEOTIDE SEQUENCE [LARGE SCALE GENOMIC DNA]</scope>
    <source>
        <strain evidence="2 3">CITHA-6</strain>
    </source>
</reference>
<keyword evidence="1" id="KW-0812">Transmembrane</keyword>
<evidence type="ECO:0000256" key="1">
    <source>
        <dbReference type="SAM" id="Phobius"/>
    </source>
</evidence>
<name>A0A2A2MBL8_9GAMM</name>
<dbReference type="GO" id="GO:0005886">
    <property type="term" value="C:plasma membrane"/>
    <property type="evidence" value="ECO:0007669"/>
    <property type="project" value="TreeGrafter"/>
</dbReference>
<dbReference type="PANTHER" id="PTHR34980">
    <property type="entry name" value="INNER MEMBRANE PROTEIN-RELATED-RELATED"/>
    <property type="match status" value="1"/>
</dbReference>